<evidence type="ECO:0000313" key="2">
    <source>
        <dbReference type="Proteomes" id="UP001497516"/>
    </source>
</evidence>
<name>A0AAV2FD17_9ROSI</name>
<dbReference type="Proteomes" id="UP001497516">
    <property type="component" value="Chromosome 6"/>
</dbReference>
<evidence type="ECO:0000313" key="1">
    <source>
        <dbReference type="EMBL" id="CAL1395330.1"/>
    </source>
</evidence>
<gene>
    <name evidence="1" type="ORF">LTRI10_LOCUS35771</name>
</gene>
<proteinExistence type="predicted"/>
<protein>
    <submittedName>
        <fullName evidence="1">Uncharacterized protein</fullName>
    </submittedName>
</protein>
<organism evidence="1 2">
    <name type="scientific">Linum trigynum</name>
    <dbReference type="NCBI Taxonomy" id="586398"/>
    <lineage>
        <taxon>Eukaryota</taxon>
        <taxon>Viridiplantae</taxon>
        <taxon>Streptophyta</taxon>
        <taxon>Embryophyta</taxon>
        <taxon>Tracheophyta</taxon>
        <taxon>Spermatophyta</taxon>
        <taxon>Magnoliopsida</taxon>
        <taxon>eudicotyledons</taxon>
        <taxon>Gunneridae</taxon>
        <taxon>Pentapetalae</taxon>
        <taxon>rosids</taxon>
        <taxon>fabids</taxon>
        <taxon>Malpighiales</taxon>
        <taxon>Linaceae</taxon>
        <taxon>Linum</taxon>
    </lineage>
</organism>
<sequence length="108" mass="12065">MFSVTWYEAAEQSASFLPFSSGLLWILLWKLEEQRPRSGYWDSHEEWMEQSGIFRRDGGGSAEMLKPVKDIRKTVRDAEAEMHPGIEMVRGVSGGNGCGIVNGGKDGQ</sequence>
<reference evidence="1 2" key="1">
    <citation type="submission" date="2024-04" db="EMBL/GenBank/DDBJ databases">
        <authorList>
            <person name="Fracassetti M."/>
        </authorList>
    </citation>
    <scope>NUCLEOTIDE SEQUENCE [LARGE SCALE GENOMIC DNA]</scope>
</reference>
<dbReference type="EMBL" id="OZ034819">
    <property type="protein sequence ID" value="CAL1395330.1"/>
    <property type="molecule type" value="Genomic_DNA"/>
</dbReference>
<keyword evidence="2" id="KW-1185">Reference proteome</keyword>
<dbReference type="AlphaFoldDB" id="A0AAV2FD17"/>
<accession>A0AAV2FD17</accession>